<evidence type="ECO:0000259" key="7">
    <source>
        <dbReference type="SMART" id="SM00702"/>
    </source>
</evidence>
<dbReference type="PANTHER" id="PTHR10869">
    <property type="entry name" value="PROLYL 4-HYDROXYLASE ALPHA SUBUNIT"/>
    <property type="match status" value="1"/>
</dbReference>
<dbReference type="AlphaFoldDB" id="A0A7S2IB03"/>
<dbReference type="EMBL" id="HBGV01017430">
    <property type="protein sequence ID" value="CAD9513482.1"/>
    <property type="molecule type" value="Transcribed_RNA"/>
</dbReference>
<evidence type="ECO:0000256" key="3">
    <source>
        <dbReference type="ARBA" id="ARBA00022964"/>
    </source>
</evidence>
<feature type="domain" description="Prolyl 4-hydroxylase alpha subunit" evidence="7">
    <location>
        <begin position="168"/>
        <end position="343"/>
    </location>
</feature>
<dbReference type="Gene3D" id="2.60.120.620">
    <property type="entry name" value="q2cbj1_9rhob like domain"/>
    <property type="match status" value="1"/>
</dbReference>
<protein>
    <recommendedName>
        <fullName evidence="7">Prolyl 4-hydroxylase alpha subunit domain-containing protein</fullName>
    </recommendedName>
</protein>
<dbReference type="GO" id="GO:0004656">
    <property type="term" value="F:procollagen-proline 4-dioxygenase activity"/>
    <property type="evidence" value="ECO:0007669"/>
    <property type="project" value="TreeGrafter"/>
</dbReference>
<evidence type="ECO:0000256" key="1">
    <source>
        <dbReference type="ARBA" id="ARBA00001961"/>
    </source>
</evidence>
<dbReference type="SMART" id="SM00702">
    <property type="entry name" value="P4Hc"/>
    <property type="match status" value="1"/>
</dbReference>
<keyword evidence="5" id="KW-0408">Iron</keyword>
<dbReference type="GO" id="GO:0005506">
    <property type="term" value="F:iron ion binding"/>
    <property type="evidence" value="ECO:0007669"/>
    <property type="project" value="InterPro"/>
</dbReference>
<evidence type="ECO:0000313" key="8">
    <source>
        <dbReference type="EMBL" id="CAD9513482.1"/>
    </source>
</evidence>
<dbReference type="GO" id="GO:0005783">
    <property type="term" value="C:endoplasmic reticulum"/>
    <property type="evidence" value="ECO:0007669"/>
    <property type="project" value="TreeGrafter"/>
</dbReference>
<organism evidence="8">
    <name type="scientific">Helicotheca tamesis</name>
    <dbReference type="NCBI Taxonomy" id="374047"/>
    <lineage>
        <taxon>Eukaryota</taxon>
        <taxon>Sar</taxon>
        <taxon>Stramenopiles</taxon>
        <taxon>Ochrophyta</taxon>
        <taxon>Bacillariophyta</taxon>
        <taxon>Mediophyceae</taxon>
        <taxon>Lithodesmiophycidae</taxon>
        <taxon>Lithodesmiales</taxon>
        <taxon>Lithodesmiaceae</taxon>
        <taxon>Helicotheca</taxon>
    </lineage>
</organism>
<evidence type="ECO:0000256" key="5">
    <source>
        <dbReference type="ARBA" id="ARBA00023004"/>
    </source>
</evidence>
<dbReference type="InterPro" id="IPR045054">
    <property type="entry name" value="P4HA-like"/>
</dbReference>
<gene>
    <name evidence="8" type="ORF">HTAM1171_LOCUS10751</name>
</gene>
<keyword evidence="3" id="KW-0223">Dioxygenase</keyword>
<evidence type="ECO:0000256" key="6">
    <source>
        <dbReference type="SAM" id="MobiDB-lite"/>
    </source>
</evidence>
<feature type="region of interest" description="Disordered" evidence="6">
    <location>
        <begin position="312"/>
        <end position="338"/>
    </location>
</feature>
<name>A0A7S2IB03_9STRA</name>
<proteinExistence type="predicted"/>
<keyword evidence="4" id="KW-0560">Oxidoreductase</keyword>
<keyword evidence="2" id="KW-0479">Metal-binding</keyword>
<dbReference type="InterPro" id="IPR006620">
    <property type="entry name" value="Pro_4_hyd_alph"/>
</dbReference>
<comment type="cofactor">
    <cofactor evidence="1">
        <name>L-ascorbate</name>
        <dbReference type="ChEBI" id="CHEBI:38290"/>
    </cofactor>
</comment>
<evidence type="ECO:0000256" key="4">
    <source>
        <dbReference type="ARBA" id="ARBA00023002"/>
    </source>
</evidence>
<reference evidence="8" key="1">
    <citation type="submission" date="2021-01" db="EMBL/GenBank/DDBJ databases">
        <authorList>
            <person name="Corre E."/>
            <person name="Pelletier E."/>
            <person name="Niang G."/>
            <person name="Scheremetjew M."/>
            <person name="Finn R."/>
            <person name="Kale V."/>
            <person name="Holt S."/>
            <person name="Cochrane G."/>
            <person name="Meng A."/>
            <person name="Brown T."/>
            <person name="Cohen L."/>
        </authorList>
    </citation>
    <scope>NUCLEOTIDE SEQUENCE</scope>
    <source>
        <strain evidence="8">CCMP826</strain>
    </source>
</reference>
<feature type="compositionally biased region" description="Basic and acidic residues" evidence="6">
    <location>
        <begin position="325"/>
        <end position="338"/>
    </location>
</feature>
<dbReference type="GO" id="GO:0031418">
    <property type="term" value="F:L-ascorbic acid binding"/>
    <property type="evidence" value="ECO:0007669"/>
    <property type="project" value="InterPro"/>
</dbReference>
<evidence type="ECO:0000256" key="2">
    <source>
        <dbReference type="ARBA" id="ARBA00022723"/>
    </source>
</evidence>
<dbReference type="PANTHER" id="PTHR10869:SF246">
    <property type="entry name" value="TRANSMEMBRANE PROLYL 4-HYDROXYLASE"/>
    <property type="match status" value="1"/>
</dbReference>
<sequence>MPHLTLFAPITRYTVTWLLLSSPFSHCFSILPHPSLPPRWRAINNRDRIRATTSDDVTISNNVKLLHKNPLILTIDNILSPTKVTEIRNFIQSSKSNLSPTHDYQEDVFSASATQKEDIHFTQVINQLEKSIPGEFATDPLSSFVWIVTNHPNLVDEDDIIKLANAIQRREALKKWKTEVGEALLGLSSDEMKFEKAGQRFIMPSELRSEFEALIPLFLQGSSNSVKKAQKDTAGLSWKVKDATLVVYGEEESQVPHVDPCDATLLLYLSDAESDDCVGGDTCFPLSDMRVPPKRGRGLLFFSSLLNCDEASTTLDEDSPTGDSGEEKQQTQRERDILSIHHGGRVEKGEKIVAQIMLDACFEGETRDSWLDTLLCLQE</sequence>
<accession>A0A7S2IB03</accession>